<reference evidence="2 3" key="1">
    <citation type="submission" date="2017-04" db="EMBL/GenBank/DDBJ databases">
        <title>Complete Genome Sequence of Bacillus thuringiensis type Strain ATCC 10792.</title>
        <authorList>
            <person name="Oh D.-H."/>
            <person name="Park B.-J."/>
            <person name="Shuai W."/>
            <person name="Chelliah R."/>
        </authorList>
    </citation>
    <scope>NUCLEOTIDE SEQUENCE [LARGE SCALE GENOMIC DNA]</scope>
    <source>
        <strain evidence="2 3">ATCC 10792</strain>
        <plasmid evidence="2 3">poh2</plasmid>
    </source>
</reference>
<dbReference type="EMBL" id="CP021063">
    <property type="protein sequence ID" value="ARP61592.1"/>
    <property type="molecule type" value="Genomic_DNA"/>
</dbReference>
<dbReference type="Proteomes" id="UP000194143">
    <property type="component" value="Plasmid poh2"/>
</dbReference>
<dbReference type="InterPro" id="IPR012296">
    <property type="entry name" value="Nuclease_put_TT1808"/>
</dbReference>
<dbReference type="CDD" id="cd06260">
    <property type="entry name" value="DUF820-like"/>
    <property type="match status" value="1"/>
</dbReference>
<organism evidence="2 3">
    <name type="scientific">Bacillus thuringiensis</name>
    <dbReference type="NCBI Taxonomy" id="1428"/>
    <lineage>
        <taxon>Bacteria</taxon>
        <taxon>Bacillati</taxon>
        <taxon>Bacillota</taxon>
        <taxon>Bacilli</taxon>
        <taxon>Bacillales</taxon>
        <taxon>Bacillaceae</taxon>
        <taxon>Bacillus</taxon>
        <taxon>Bacillus cereus group</taxon>
    </lineage>
</organism>
<dbReference type="Pfam" id="PF05685">
    <property type="entry name" value="Uma2"/>
    <property type="match status" value="1"/>
</dbReference>
<dbReference type="PANTHER" id="PTHR34107">
    <property type="entry name" value="SLL0198 PROTEIN-RELATED"/>
    <property type="match status" value="1"/>
</dbReference>
<dbReference type="InterPro" id="IPR008538">
    <property type="entry name" value="Uma2"/>
</dbReference>
<proteinExistence type="predicted"/>
<dbReference type="SUPFAM" id="SSF52980">
    <property type="entry name" value="Restriction endonuclease-like"/>
    <property type="match status" value="1"/>
</dbReference>
<feature type="domain" description="Putative restriction endonuclease" evidence="1">
    <location>
        <begin position="17"/>
        <end position="155"/>
    </location>
</feature>
<dbReference type="Gene3D" id="3.90.1570.10">
    <property type="entry name" value="tt1808, chain A"/>
    <property type="match status" value="1"/>
</dbReference>
<sequence length="162" mass="18902">MILWGNMHMSFNQHKTPSTKHQLILGNVYYELRKQLEMKHVSIFAPYTVYLRNVKGRFGHAKPQPDLSVVVSDHNIVRENCIVGAPDLIVEVLSHSNMDKDLVENVKLYEKNGVKEYWILDQFKNKAYVYKLTEGGQYIKSEDSFIIESDLLQLELDLEKLF</sequence>
<dbReference type="InterPro" id="IPR011335">
    <property type="entry name" value="Restrct_endonuc-II-like"/>
</dbReference>
<dbReference type="PANTHER" id="PTHR34107:SF4">
    <property type="entry name" value="SLL1222 PROTEIN"/>
    <property type="match status" value="1"/>
</dbReference>
<keyword evidence="3" id="KW-1185">Reference proteome</keyword>
<evidence type="ECO:0000259" key="1">
    <source>
        <dbReference type="Pfam" id="PF05685"/>
    </source>
</evidence>
<dbReference type="KEGG" id="bthy:AQ980_31345"/>
<keyword evidence="2" id="KW-0614">Plasmid</keyword>
<dbReference type="AlphaFoldDB" id="A0A1W6WYD6"/>
<geneLocation type="plasmid" evidence="2 3">
    <name>poh2</name>
</geneLocation>
<name>A0A1W6WYD6_BACTU</name>
<evidence type="ECO:0000313" key="3">
    <source>
        <dbReference type="Proteomes" id="UP000194143"/>
    </source>
</evidence>
<gene>
    <name evidence="2" type="ORF">CAB88_31775</name>
</gene>
<protein>
    <recommendedName>
        <fullName evidence="1">Putative restriction endonuclease domain-containing protein</fullName>
    </recommendedName>
</protein>
<evidence type="ECO:0000313" key="2">
    <source>
        <dbReference type="EMBL" id="ARP61592.1"/>
    </source>
</evidence>
<accession>A0A1W6WYD6</accession>